<comment type="caution">
    <text evidence="1">The sequence shown here is derived from an EMBL/GenBank/DDBJ whole genome shotgun (WGS) entry which is preliminary data.</text>
</comment>
<protein>
    <submittedName>
        <fullName evidence="1">Transposase</fullName>
    </submittedName>
</protein>
<dbReference type="NCBIfam" id="NF033819">
    <property type="entry name" value="IS66_TnpB"/>
    <property type="match status" value="1"/>
</dbReference>
<organism evidence="1 2">
    <name type="scientific">Chromobacterium amazonense</name>
    <dbReference type="NCBI Taxonomy" id="1382803"/>
    <lineage>
        <taxon>Bacteria</taxon>
        <taxon>Pseudomonadati</taxon>
        <taxon>Pseudomonadota</taxon>
        <taxon>Betaproteobacteria</taxon>
        <taxon>Neisseriales</taxon>
        <taxon>Chromobacteriaceae</taxon>
        <taxon>Chromobacterium</taxon>
    </lineage>
</organism>
<dbReference type="AlphaFoldDB" id="A0A2S9X5H3"/>
<reference evidence="1 2" key="1">
    <citation type="submission" date="2017-01" db="EMBL/GenBank/DDBJ databases">
        <title>New insights into the genetic diversity of Chromobacterium isolated from tropical freshwater lake.</title>
        <authorList>
            <person name="Santos A.B."/>
            <person name="Nascimento A.M."/>
            <person name="Da Silva P.C."/>
        </authorList>
    </citation>
    <scope>NUCLEOTIDE SEQUENCE [LARGE SCALE GENOMIC DNA]</scope>
    <source>
        <strain evidence="1 2">56AF</strain>
    </source>
</reference>
<accession>A0A2S9X5H3</accession>
<sequence>MERHMIQPSQVFLCIEPVDMRWGMDRLSAYLQGMAQPPCNGAVYAFTNRHRSRLKLLAWDGNGVWLALRRLHQGAFRWPAAGDIVHQVNQQEWLALADGIEWQRLRAKLPDHWHA</sequence>
<dbReference type="PANTHER" id="PTHR36455:SF1">
    <property type="entry name" value="BLR8292 PROTEIN"/>
    <property type="match status" value="1"/>
</dbReference>
<dbReference type="Proteomes" id="UP000239469">
    <property type="component" value="Unassembled WGS sequence"/>
</dbReference>
<dbReference type="EMBL" id="MTBD01000021">
    <property type="protein sequence ID" value="PRP70970.1"/>
    <property type="molecule type" value="Genomic_DNA"/>
</dbReference>
<dbReference type="InterPro" id="IPR008878">
    <property type="entry name" value="Transposase_IS66_Orf2"/>
</dbReference>
<proteinExistence type="predicted"/>
<evidence type="ECO:0000313" key="1">
    <source>
        <dbReference type="EMBL" id="PRP70970.1"/>
    </source>
</evidence>
<name>A0A2S9X5H3_9NEIS</name>
<dbReference type="PANTHER" id="PTHR36455">
    <property type="match status" value="1"/>
</dbReference>
<gene>
    <name evidence="1" type="ORF">BUE93_09095</name>
</gene>
<dbReference type="Pfam" id="PF05717">
    <property type="entry name" value="TnpB_IS66"/>
    <property type="match status" value="1"/>
</dbReference>
<evidence type="ECO:0000313" key="2">
    <source>
        <dbReference type="Proteomes" id="UP000239469"/>
    </source>
</evidence>